<dbReference type="Gene3D" id="1.20.1540.10">
    <property type="entry name" value="Rhomboid-like"/>
    <property type="match status" value="1"/>
</dbReference>
<feature type="transmembrane region" description="Helical" evidence="6">
    <location>
        <begin position="43"/>
        <end position="62"/>
    </location>
</feature>
<dbReference type="STRING" id="4432.A0A1U8A3E5"/>
<evidence type="ECO:0000256" key="3">
    <source>
        <dbReference type="ARBA" id="ARBA00022692"/>
    </source>
</evidence>
<keyword evidence="6" id="KW-0378">Hydrolase</keyword>
<feature type="transmembrane region" description="Helical" evidence="6">
    <location>
        <begin position="236"/>
        <end position="253"/>
    </location>
</feature>
<comment type="catalytic activity">
    <reaction evidence="6">
        <text>Cleaves type-1 transmembrane domains using a catalytic dyad composed of serine and histidine that are contributed by different transmembrane domains.</text>
        <dbReference type="EC" id="3.4.21.105"/>
    </reaction>
</comment>
<comment type="similarity">
    <text evidence="2 6">Belongs to the peptidase S54 family.</text>
</comment>
<dbReference type="EC" id="3.4.21.105" evidence="6"/>
<sequence length="378" mass="42259">MAETFKDYSHIEIKSQEPAADESLQEQKIRFFGSRSRGKENTWVISFFVVLHVVAFAATMFINNCSTNSHGDCALRTLGRLSFQPLKENPFLGPSSSTMYEMGALRRTFVIQQHQIWRLVTCLWLHAGFIHLIINLSCVILIGIRLEQMFGPFRIGIIYMLSAFLGGLVSALFVQNGPAIGSSGALFGLLGAMLSGLIMNWKIYIDKFAVLLSLFLVATINFSLGLLPYVDNFSNIGGFQAGFLLGFVLLFNPQLRQMAQNKKGLFEYDVKNSVKLKHKLDKPAIRCISLVLFVLIFTGCLVAVLHGVNANKYCSWCHYVNCVPFKGWICNEEAMQCEVLVNGGRLTLTCESNGNFHIYPFTNISQARIEDLCSLICS</sequence>
<comment type="function">
    <text evidence="6">Serine protease involved in intramembrane proteolysis.</text>
</comment>
<dbReference type="InterPro" id="IPR035952">
    <property type="entry name" value="Rhomboid-like_sf"/>
</dbReference>
<feature type="transmembrane region" description="Helical" evidence="6">
    <location>
        <begin position="123"/>
        <end position="144"/>
    </location>
</feature>
<dbReference type="Proteomes" id="UP000189703">
    <property type="component" value="Unplaced"/>
</dbReference>
<accession>A0A1U8A3E5</accession>
<dbReference type="KEGG" id="nnu:104596684"/>
<keyword evidence="6" id="KW-0645">Protease</keyword>
<dbReference type="GeneID" id="104596684"/>
<name>A0A1U8A3E5_NELNU</name>
<comment type="subcellular location">
    <subcellularLocation>
        <location evidence="1 6">Membrane</location>
        <topology evidence="1 6">Multi-pass membrane protein</topology>
    </subcellularLocation>
</comment>
<dbReference type="GO" id="GO:0016020">
    <property type="term" value="C:membrane"/>
    <property type="evidence" value="ECO:0007669"/>
    <property type="project" value="UniProtKB-SubCell"/>
</dbReference>
<dbReference type="PANTHER" id="PTHR22936:SF75">
    <property type="entry name" value="RHOMBOID-LIKE PROTEIN 8"/>
    <property type="match status" value="1"/>
</dbReference>
<dbReference type="GO" id="GO:0004252">
    <property type="term" value="F:serine-type endopeptidase activity"/>
    <property type="evidence" value="ECO:0007669"/>
    <property type="project" value="InterPro"/>
</dbReference>
<gene>
    <name evidence="8" type="primary">LOC104596684</name>
</gene>
<proteinExistence type="inferred from homology"/>
<evidence type="ECO:0000313" key="7">
    <source>
        <dbReference type="Proteomes" id="UP000189703"/>
    </source>
</evidence>
<dbReference type="PANTHER" id="PTHR22936">
    <property type="entry name" value="RHOMBOID-RELATED"/>
    <property type="match status" value="1"/>
</dbReference>
<evidence type="ECO:0000256" key="4">
    <source>
        <dbReference type="ARBA" id="ARBA00022989"/>
    </source>
</evidence>
<protein>
    <recommendedName>
        <fullName evidence="6">RHOMBOID-like protein</fullName>
        <ecNumber evidence="6">3.4.21.105</ecNumber>
    </recommendedName>
</protein>
<keyword evidence="5 6" id="KW-0472">Membrane</keyword>
<dbReference type="InterPro" id="IPR002610">
    <property type="entry name" value="Peptidase_S54_rhomboid-like"/>
</dbReference>
<evidence type="ECO:0000313" key="8">
    <source>
        <dbReference type="RefSeq" id="XP_010256238.1"/>
    </source>
</evidence>
<dbReference type="GO" id="GO:0006508">
    <property type="term" value="P:proteolysis"/>
    <property type="evidence" value="ECO:0007669"/>
    <property type="project" value="UniProtKB-KW"/>
</dbReference>
<keyword evidence="7" id="KW-1185">Reference proteome</keyword>
<dbReference type="OrthoDB" id="418595at2759"/>
<feature type="transmembrane region" description="Helical" evidence="6">
    <location>
        <begin position="180"/>
        <end position="201"/>
    </location>
</feature>
<feature type="transmembrane region" description="Helical" evidence="6">
    <location>
        <begin position="156"/>
        <end position="174"/>
    </location>
</feature>
<reference evidence="8" key="1">
    <citation type="submission" date="2025-08" db="UniProtKB">
        <authorList>
            <consortium name="RefSeq"/>
        </authorList>
    </citation>
    <scope>IDENTIFICATION</scope>
</reference>
<dbReference type="Pfam" id="PF01694">
    <property type="entry name" value="Rhomboid"/>
    <property type="match status" value="1"/>
</dbReference>
<keyword evidence="6" id="KW-0720">Serine protease</keyword>
<dbReference type="AlphaFoldDB" id="A0A1U8A3E5"/>
<feature type="transmembrane region" description="Helical" evidence="6">
    <location>
        <begin position="287"/>
        <end position="308"/>
    </location>
</feature>
<dbReference type="FunCoup" id="A0A1U8A3E5">
    <property type="interactions" value="49"/>
</dbReference>
<keyword evidence="4 6" id="KW-1133">Transmembrane helix</keyword>
<dbReference type="SUPFAM" id="SSF144091">
    <property type="entry name" value="Rhomboid-like"/>
    <property type="match status" value="1"/>
</dbReference>
<evidence type="ECO:0000256" key="2">
    <source>
        <dbReference type="ARBA" id="ARBA00009045"/>
    </source>
</evidence>
<feature type="transmembrane region" description="Helical" evidence="6">
    <location>
        <begin position="208"/>
        <end position="230"/>
    </location>
</feature>
<dbReference type="OMA" id="INSYCTW"/>
<dbReference type="eggNOG" id="KOG2289">
    <property type="taxonomic scope" value="Eukaryota"/>
</dbReference>
<evidence type="ECO:0000256" key="5">
    <source>
        <dbReference type="ARBA" id="ARBA00023136"/>
    </source>
</evidence>
<dbReference type="RefSeq" id="XP_010256238.1">
    <property type="nucleotide sequence ID" value="XM_010257936.2"/>
</dbReference>
<organism evidence="7 8">
    <name type="scientific">Nelumbo nucifera</name>
    <name type="common">Sacred lotus</name>
    <dbReference type="NCBI Taxonomy" id="4432"/>
    <lineage>
        <taxon>Eukaryota</taxon>
        <taxon>Viridiplantae</taxon>
        <taxon>Streptophyta</taxon>
        <taxon>Embryophyta</taxon>
        <taxon>Tracheophyta</taxon>
        <taxon>Spermatophyta</taxon>
        <taxon>Magnoliopsida</taxon>
        <taxon>Proteales</taxon>
        <taxon>Nelumbonaceae</taxon>
        <taxon>Nelumbo</taxon>
    </lineage>
</organism>
<dbReference type="InterPro" id="IPR022764">
    <property type="entry name" value="Peptidase_S54_rhomboid_dom"/>
</dbReference>
<keyword evidence="3 6" id="KW-0812">Transmembrane</keyword>
<evidence type="ECO:0000256" key="1">
    <source>
        <dbReference type="ARBA" id="ARBA00004141"/>
    </source>
</evidence>
<evidence type="ECO:0000256" key="6">
    <source>
        <dbReference type="RuleBase" id="RU362115"/>
    </source>
</evidence>